<organism evidence="2 3">
    <name type="scientific">Steinernema glaseri</name>
    <dbReference type="NCBI Taxonomy" id="37863"/>
    <lineage>
        <taxon>Eukaryota</taxon>
        <taxon>Metazoa</taxon>
        <taxon>Ecdysozoa</taxon>
        <taxon>Nematoda</taxon>
        <taxon>Chromadorea</taxon>
        <taxon>Rhabditida</taxon>
        <taxon>Tylenchina</taxon>
        <taxon>Panagrolaimomorpha</taxon>
        <taxon>Strongyloidoidea</taxon>
        <taxon>Steinernematidae</taxon>
        <taxon>Steinernema</taxon>
    </lineage>
</organism>
<keyword evidence="1" id="KW-0472">Membrane</keyword>
<reference evidence="3" key="1">
    <citation type="submission" date="2016-11" db="UniProtKB">
        <authorList>
            <consortium name="WormBaseParasite"/>
        </authorList>
    </citation>
    <scope>IDENTIFICATION</scope>
</reference>
<feature type="transmembrane region" description="Helical" evidence="1">
    <location>
        <begin position="44"/>
        <end position="66"/>
    </location>
</feature>
<dbReference type="AlphaFoldDB" id="A0A1I7Y0Z5"/>
<dbReference type="Proteomes" id="UP000095287">
    <property type="component" value="Unplaced"/>
</dbReference>
<keyword evidence="2" id="KW-1185">Reference proteome</keyword>
<evidence type="ECO:0000256" key="1">
    <source>
        <dbReference type="SAM" id="Phobius"/>
    </source>
</evidence>
<protein>
    <submittedName>
        <fullName evidence="3">Uncharacterized protein</fullName>
    </submittedName>
</protein>
<keyword evidence="1" id="KW-1133">Transmembrane helix</keyword>
<accession>A0A1I7Y0Z5</accession>
<keyword evidence="1" id="KW-0812">Transmembrane</keyword>
<dbReference type="WBParaSite" id="L893_g1149.t1">
    <property type="protein sequence ID" value="L893_g1149.t1"/>
    <property type="gene ID" value="L893_g1149"/>
</dbReference>
<evidence type="ECO:0000313" key="2">
    <source>
        <dbReference type="Proteomes" id="UP000095287"/>
    </source>
</evidence>
<proteinExistence type="predicted"/>
<evidence type="ECO:0000313" key="3">
    <source>
        <dbReference type="WBParaSite" id="L893_g1149.t1"/>
    </source>
</evidence>
<name>A0A1I7Y0Z5_9BILA</name>
<sequence>MVLSPHTPTEMSTKREKMSCSLICHEDLSVPCFKLHSVFLASRVWSSLMSLPFSLFGSVATGLNLLHKASKGTNATIDRRKGLRARRLSSPYLIVVATNSAPCSSTAGGNAQRLARIVVCGPPLG</sequence>